<evidence type="ECO:0008006" key="4">
    <source>
        <dbReference type="Google" id="ProtNLM"/>
    </source>
</evidence>
<organism evidence="2 3">
    <name type="scientific">Alicyclobacillus fastidiosus</name>
    <dbReference type="NCBI Taxonomy" id="392011"/>
    <lineage>
        <taxon>Bacteria</taxon>
        <taxon>Bacillati</taxon>
        <taxon>Bacillota</taxon>
        <taxon>Bacilli</taxon>
        <taxon>Bacillales</taxon>
        <taxon>Alicyclobacillaceae</taxon>
        <taxon>Alicyclobacillus</taxon>
    </lineage>
</organism>
<evidence type="ECO:0000256" key="1">
    <source>
        <dbReference type="SAM" id="MobiDB-lite"/>
    </source>
</evidence>
<dbReference type="EMBL" id="JBDXSU010000032">
    <property type="protein sequence ID" value="MFB5192944.1"/>
    <property type="molecule type" value="Genomic_DNA"/>
</dbReference>
<name>A0ABV5AL11_9BACL</name>
<comment type="caution">
    <text evidence="2">The sequence shown here is derived from an EMBL/GenBank/DDBJ whole genome shotgun (WGS) entry which is preliminary data.</text>
</comment>
<dbReference type="RefSeq" id="WP_368781023.1">
    <property type="nucleotide sequence ID" value="NZ_CP162941.1"/>
</dbReference>
<accession>A0ABV5AL11</accession>
<proteinExistence type="predicted"/>
<gene>
    <name evidence="2" type="ORF">KKP3000_002538</name>
</gene>
<reference evidence="2 3" key="1">
    <citation type="journal article" date="2024" name="Int. J. Mol. Sci.">
        <title>Exploration of Alicyclobacillus spp. Genome in Search of Antibiotic Resistance.</title>
        <authorList>
            <person name="Bucka-Kolendo J."/>
            <person name="Kiousi D.E."/>
            <person name="Dekowska A."/>
            <person name="Mikolajczuk-Szczyrba A."/>
            <person name="Karadedos D.M."/>
            <person name="Michael P."/>
            <person name="Galanis A."/>
            <person name="Sokolowska B."/>
        </authorList>
    </citation>
    <scope>NUCLEOTIDE SEQUENCE [LARGE SCALE GENOMIC DNA]</scope>
    <source>
        <strain evidence="2 3">KKP 3000</strain>
    </source>
</reference>
<evidence type="ECO:0000313" key="3">
    <source>
        <dbReference type="Proteomes" id="UP001579974"/>
    </source>
</evidence>
<feature type="region of interest" description="Disordered" evidence="1">
    <location>
        <begin position="1"/>
        <end position="25"/>
    </location>
</feature>
<protein>
    <recommendedName>
        <fullName evidence="4">YfhE family protein</fullName>
    </recommendedName>
</protein>
<dbReference type="Proteomes" id="UP001579974">
    <property type="component" value="Unassembled WGS sequence"/>
</dbReference>
<evidence type="ECO:0000313" key="2">
    <source>
        <dbReference type="EMBL" id="MFB5192944.1"/>
    </source>
</evidence>
<keyword evidence="3" id="KW-1185">Reference proteome</keyword>
<feature type="compositionally biased region" description="Basic and acidic residues" evidence="1">
    <location>
        <begin position="1"/>
        <end position="19"/>
    </location>
</feature>
<sequence length="46" mass="5319">MPENDELKKLPEPDLKKGFGDSVEYNPDQAKRQLQDLPLPPKKDKQ</sequence>